<dbReference type="SMART" id="SM00369">
    <property type="entry name" value="LRR_TYP"/>
    <property type="match status" value="4"/>
</dbReference>
<dbReference type="InterPro" id="IPR053213">
    <property type="entry name" value="RLP29"/>
</dbReference>
<keyword evidence="3 7" id="KW-0732">Signal</keyword>
<keyword evidence="4" id="KW-0677">Repeat</keyword>
<evidence type="ECO:0000256" key="4">
    <source>
        <dbReference type="ARBA" id="ARBA00022737"/>
    </source>
</evidence>
<gene>
    <name evidence="8" type="ORF">LTRI10_LOCUS6385</name>
</gene>
<organism evidence="8 9">
    <name type="scientific">Linum trigynum</name>
    <dbReference type="NCBI Taxonomy" id="586398"/>
    <lineage>
        <taxon>Eukaryota</taxon>
        <taxon>Viridiplantae</taxon>
        <taxon>Streptophyta</taxon>
        <taxon>Embryophyta</taxon>
        <taxon>Tracheophyta</taxon>
        <taxon>Spermatophyta</taxon>
        <taxon>Magnoliopsida</taxon>
        <taxon>eudicotyledons</taxon>
        <taxon>Gunneridae</taxon>
        <taxon>Pentapetalae</taxon>
        <taxon>rosids</taxon>
        <taxon>fabids</taxon>
        <taxon>Malpighiales</taxon>
        <taxon>Linaceae</taxon>
        <taxon>Linum</taxon>
    </lineage>
</organism>
<proteinExistence type="predicted"/>
<comment type="subcellular location">
    <subcellularLocation>
        <location evidence="1">Membrane</location>
    </subcellularLocation>
</comment>
<evidence type="ECO:0000313" key="8">
    <source>
        <dbReference type="EMBL" id="CAL1358860.1"/>
    </source>
</evidence>
<evidence type="ECO:0000256" key="2">
    <source>
        <dbReference type="ARBA" id="ARBA00022614"/>
    </source>
</evidence>
<accession>A0AAV2CRA3</accession>
<dbReference type="GO" id="GO:0016020">
    <property type="term" value="C:membrane"/>
    <property type="evidence" value="ECO:0007669"/>
    <property type="project" value="UniProtKB-SubCell"/>
</dbReference>
<dbReference type="FunFam" id="3.80.10.10:FF:000041">
    <property type="entry name" value="LRR receptor-like serine/threonine-protein kinase ERECTA"/>
    <property type="match status" value="1"/>
</dbReference>
<dbReference type="Pfam" id="PF00560">
    <property type="entry name" value="LRR_1"/>
    <property type="match status" value="2"/>
</dbReference>
<keyword evidence="6" id="KW-0325">Glycoprotein</keyword>
<feature type="chain" id="PRO_5043875406" evidence="7">
    <location>
        <begin position="32"/>
        <end position="438"/>
    </location>
</feature>
<keyword evidence="9" id="KW-1185">Reference proteome</keyword>
<dbReference type="InterPro" id="IPR032675">
    <property type="entry name" value="LRR_dom_sf"/>
</dbReference>
<dbReference type="PROSITE" id="PS51450">
    <property type="entry name" value="LRR"/>
    <property type="match status" value="1"/>
</dbReference>
<keyword evidence="2" id="KW-0433">Leucine-rich repeat</keyword>
<evidence type="ECO:0000256" key="1">
    <source>
        <dbReference type="ARBA" id="ARBA00004370"/>
    </source>
</evidence>
<dbReference type="AlphaFoldDB" id="A0AAV2CRA3"/>
<keyword evidence="5" id="KW-0472">Membrane</keyword>
<dbReference type="SUPFAM" id="SSF52058">
    <property type="entry name" value="L domain-like"/>
    <property type="match status" value="1"/>
</dbReference>
<dbReference type="PANTHER" id="PTHR48009:SF7">
    <property type="entry name" value="LEUCINE-RICH REPEAT (LRR) FAMILY PROTEIN"/>
    <property type="match status" value="1"/>
</dbReference>
<evidence type="ECO:0000256" key="5">
    <source>
        <dbReference type="ARBA" id="ARBA00023136"/>
    </source>
</evidence>
<feature type="signal peptide" evidence="7">
    <location>
        <begin position="1"/>
        <end position="31"/>
    </location>
</feature>
<dbReference type="InterPro" id="IPR003591">
    <property type="entry name" value="Leu-rich_rpt_typical-subtyp"/>
</dbReference>
<evidence type="ECO:0000313" key="9">
    <source>
        <dbReference type="Proteomes" id="UP001497516"/>
    </source>
</evidence>
<dbReference type="Proteomes" id="UP001497516">
    <property type="component" value="Chromosome 10"/>
</dbReference>
<dbReference type="Pfam" id="PF13855">
    <property type="entry name" value="LRR_8"/>
    <property type="match status" value="1"/>
</dbReference>
<dbReference type="Gene3D" id="3.80.10.10">
    <property type="entry name" value="Ribonuclease Inhibitor"/>
    <property type="match status" value="2"/>
</dbReference>
<dbReference type="PANTHER" id="PTHR48009">
    <property type="entry name" value="LEUCINE-RICH REPEAT (LRR) FAMILY PROTEIN"/>
    <property type="match status" value="1"/>
</dbReference>
<dbReference type="EMBL" id="OZ034814">
    <property type="protein sequence ID" value="CAL1358860.1"/>
    <property type="molecule type" value="Genomic_DNA"/>
</dbReference>
<evidence type="ECO:0000256" key="7">
    <source>
        <dbReference type="SAM" id="SignalP"/>
    </source>
</evidence>
<sequence>MGIFQFSPAPLFRLLLLLLSVSPLFLPGINGKTHWGDTLVLKQLKASIDPSSVTPGSCLSSWDFSSDPCDSLFSDRFTCGFRCDIADVAGVSRVTELALDQAGYSSDSLDSVSWNRLPYLQTLDLSNNYFHGPLPSSSLSNLTRLTRLGLSGNFFSGEIPASSIASLTGLEELYLDHNNLQGGIPPEFNALVGLKRLELQSNNLSGEFPELGSLKTLYFLDASDNPGIIGNFPAILPPNLVQISMRNNSIEGKLLPQSFQTLTYLQVLDLSHNRLTDSVPLILFNSPSLQQVTLSHNSFSSIESPPTLATLLQSELIAVDLSNNDLRGFLPSFMAMMPKLSALSLENNRFTGMIPTQYAVKAVLPGAGVSPFARLLLGGNYLFGPIPGPLMGLRPGSSNVSLHDNCLYRCPAALFFCQGGDQKSLVECRNFSPVKEGD</sequence>
<protein>
    <submittedName>
        <fullName evidence="8">Uncharacterized protein</fullName>
    </submittedName>
</protein>
<dbReference type="PRINTS" id="PR00019">
    <property type="entry name" value="LEURICHRPT"/>
</dbReference>
<evidence type="ECO:0000256" key="3">
    <source>
        <dbReference type="ARBA" id="ARBA00022729"/>
    </source>
</evidence>
<reference evidence="8 9" key="1">
    <citation type="submission" date="2024-04" db="EMBL/GenBank/DDBJ databases">
        <authorList>
            <person name="Fracassetti M."/>
        </authorList>
    </citation>
    <scope>NUCLEOTIDE SEQUENCE [LARGE SCALE GENOMIC DNA]</scope>
</reference>
<evidence type="ECO:0000256" key="6">
    <source>
        <dbReference type="ARBA" id="ARBA00023180"/>
    </source>
</evidence>
<name>A0AAV2CRA3_9ROSI</name>
<dbReference type="InterPro" id="IPR001611">
    <property type="entry name" value="Leu-rich_rpt"/>
</dbReference>